<keyword evidence="5 8" id="KW-0812">Transmembrane</keyword>
<evidence type="ECO:0000256" key="2">
    <source>
        <dbReference type="ARBA" id="ARBA00007935"/>
    </source>
</evidence>
<dbReference type="InterPro" id="IPR000522">
    <property type="entry name" value="ABC_transptr_permease_BtuC"/>
</dbReference>
<dbReference type="EMBL" id="NOWI01000005">
    <property type="protein sequence ID" value="RFT44420.1"/>
    <property type="molecule type" value="Genomic_DNA"/>
</dbReference>
<dbReference type="SUPFAM" id="SSF81345">
    <property type="entry name" value="ABC transporter involved in vitamin B12 uptake, BtuC"/>
    <property type="match status" value="1"/>
</dbReference>
<evidence type="ECO:0000313" key="9">
    <source>
        <dbReference type="EMBL" id="RFT44420.1"/>
    </source>
</evidence>
<dbReference type="FunFam" id="1.10.3470.10:FF:000001">
    <property type="entry name" value="Vitamin B12 ABC transporter permease BtuC"/>
    <property type="match status" value="1"/>
</dbReference>
<feature type="transmembrane region" description="Helical" evidence="8">
    <location>
        <begin position="21"/>
        <end position="42"/>
    </location>
</feature>
<sequence length="353" mass="36176">MSALVQPVTARTGIARRARTRVVTFIILVVIVCCLVLLSAMVGQYRVEATDVVGGVFGGSLADPLAESVLWQIRFPRIVLGLLVGASLAVAGTVMQALFSNPLAEPGIIGVSSGAAVGASIMIVVAPTFLAGFGVPAAAFLSGLLAASTVYVMARSGRRTESTTLVLTGIAVTAVCSAITSVSTYVAPTTARDQIVFWQMGSLNGATWNQVATIGTVAAVGIVWAVFLAARLDTLALGERAAGHLGINVNRLRLSSIALTALLTSAAVAYAGVIAFVGLIVPHVLRLVIGPANTWLIPASILGGCLLVTLSDVAARTLVPYADLPIGIFTAIVGGPTFFILLRRGMRRGGASG</sequence>
<dbReference type="Gene3D" id="1.10.3470.10">
    <property type="entry name" value="ABC transporter involved in vitamin B12 uptake, BtuC"/>
    <property type="match status" value="1"/>
</dbReference>
<evidence type="ECO:0000313" key="10">
    <source>
        <dbReference type="Proteomes" id="UP000259211"/>
    </source>
</evidence>
<feature type="transmembrane region" description="Helical" evidence="8">
    <location>
        <begin position="133"/>
        <end position="153"/>
    </location>
</feature>
<dbReference type="CDD" id="cd06550">
    <property type="entry name" value="TM_ABC_iron-siderophores_like"/>
    <property type="match status" value="1"/>
</dbReference>
<evidence type="ECO:0000256" key="6">
    <source>
        <dbReference type="ARBA" id="ARBA00022989"/>
    </source>
</evidence>
<dbReference type="GO" id="GO:0033214">
    <property type="term" value="P:siderophore-iron import into cell"/>
    <property type="evidence" value="ECO:0007669"/>
    <property type="project" value="TreeGrafter"/>
</dbReference>
<reference evidence="9 10" key="1">
    <citation type="submission" date="2017-07" db="EMBL/GenBank/DDBJ databases">
        <authorList>
            <person name="Sun Z.S."/>
            <person name="Albrecht U."/>
            <person name="Echele G."/>
            <person name="Lee C.C."/>
        </authorList>
    </citation>
    <scope>NUCLEOTIDE SEQUENCE [LARGE SCALE GENOMIC DNA]</scope>
    <source>
        <strain evidence="9 10">P16-029</strain>
    </source>
</reference>
<comment type="similarity">
    <text evidence="2">Belongs to the binding-protein-dependent transport system permease family. FecCD subfamily.</text>
</comment>
<keyword evidence="6 8" id="KW-1133">Transmembrane helix</keyword>
<dbReference type="PANTHER" id="PTHR30472:SF25">
    <property type="entry name" value="ABC TRANSPORTER PERMEASE PROTEIN MJ0876-RELATED"/>
    <property type="match status" value="1"/>
</dbReference>
<keyword evidence="7 8" id="KW-0472">Membrane</keyword>
<comment type="subcellular location">
    <subcellularLocation>
        <location evidence="1">Cell membrane</location>
        <topology evidence="1">Multi-pass membrane protein</topology>
    </subcellularLocation>
</comment>
<evidence type="ECO:0000256" key="4">
    <source>
        <dbReference type="ARBA" id="ARBA00022475"/>
    </source>
</evidence>
<proteinExistence type="inferred from homology"/>
<feature type="transmembrane region" description="Helical" evidence="8">
    <location>
        <begin position="106"/>
        <end position="127"/>
    </location>
</feature>
<feature type="transmembrane region" description="Helical" evidence="8">
    <location>
        <begin position="165"/>
        <end position="187"/>
    </location>
</feature>
<dbReference type="GO" id="GO:0022857">
    <property type="term" value="F:transmembrane transporter activity"/>
    <property type="evidence" value="ECO:0007669"/>
    <property type="project" value="InterPro"/>
</dbReference>
<feature type="transmembrane region" description="Helical" evidence="8">
    <location>
        <begin position="78"/>
        <end position="99"/>
    </location>
</feature>
<name>A0A3E2DGC3_9ACTN</name>
<evidence type="ECO:0000256" key="7">
    <source>
        <dbReference type="ARBA" id="ARBA00023136"/>
    </source>
</evidence>
<feature type="transmembrane region" description="Helical" evidence="8">
    <location>
        <begin position="257"/>
        <end position="281"/>
    </location>
</feature>
<feature type="transmembrane region" description="Helical" evidence="8">
    <location>
        <begin position="207"/>
        <end position="230"/>
    </location>
</feature>
<dbReference type="Pfam" id="PF01032">
    <property type="entry name" value="FecCD"/>
    <property type="match status" value="1"/>
</dbReference>
<dbReference type="AlphaFoldDB" id="A0A3E2DGC3"/>
<comment type="caution">
    <text evidence="9">The sequence shown here is derived from an EMBL/GenBank/DDBJ whole genome shotgun (WGS) entry which is preliminary data.</text>
</comment>
<dbReference type="Proteomes" id="UP000259211">
    <property type="component" value="Unassembled WGS sequence"/>
</dbReference>
<protein>
    <submittedName>
        <fullName evidence="9">ABC transporter permease</fullName>
    </submittedName>
</protein>
<dbReference type="InterPro" id="IPR037294">
    <property type="entry name" value="ABC_BtuC-like"/>
</dbReference>
<organism evidence="9 10">
    <name type="scientific">Cutibacterium avidum</name>
    <dbReference type="NCBI Taxonomy" id="33010"/>
    <lineage>
        <taxon>Bacteria</taxon>
        <taxon>Bacillati</taxon>
        <taxon>Actinomycetota</taxon>
        <taxon>Actinomycetes</taxon>
        <taxon>Propionibacteriales</taxon>
        <taxon>Propionibacteriaceae</taxon>
        <taxon>Cutibacterium</taxon>
    </lineage>
</organism>
<keyword evidence="4" id="KW-1003">Cell membrane</keyword>
<feature type="transmembrane region" description="Helical" evidence="8">
    <location>
        <begin position="324"/>
        <end position="342"/>
    </location>
</feature>
<dbReference type="RefSeq" id="WP_117189280.1">
    <property type="nucleotide sequence ID" value="NZ_JASORL010000024.1"/>
</dbReference>
<evidence type="ECO:0000256" key="3">
    <source>
        <dbReference type="ARBA" id="ARBA00022448"/>
    </source>
</evidence>
<keyword evidence="3" id="KW-0813">Transport</keyword>
<dbReference type="PANTHER" id="PTHR30472">
    <property type="entry name" value="FERRIC ENTEROBACTIN TRANSPORT SYSTEM PERMEASE PROTEIN"/>
    <property type="match status" value="1"/>
</dbReference>
<evidence type="ECO:0000256" key="5">
    <source>
        <dbReference type="ARBA" id="ARBA00022692"/>
    </source>
</evidence>
<gene>
    <name evidence="9" type="ORF">CHT91_06135</name>
</gene>
<accession>A0A3E2DGC3</accession>
<evidence type="ECO:0000256" key="1">
    <source>
        <dbReference type="ARBA" id="ARBA00004651"/>
    </source>
</evidence>
<dbReference type="GO" id="GO:0005886">
    <property type="term" value="C:plasma membrane"/>
    <property type="evidence" value="ECO:0007669"/>
    <property type="project" value="UniProtKB-SubCell"/>
</dbReference>
<evidence type="ECO:0000256" key="8">
    <source>
        <dbReference type="SAM" id="Phobius"/>
    </source>
</evidence>